<proteinExistence type="predicted"/>
<dbReference type="GeneID" id="19163732"/>
<evidence type="ECO:0000313" key="4">
    <source>
        <dbReference type="Proteomes" id="UP000019484"/>
    </source>
</evidence>
<dbReference type="AlphaFoldDB" id="W9XMD3"/>
<dbReference type="RefSeq" id="XP_007727933.1">
    <property type="nucleotide sequence ID" value="XM_007729743.1"/>
</dbReference>
<feature type="coiled-coil region" evidence="1">
    <location>
        <begin position="118"/>
        <end position="145"/>
    </location>
</feature>
<organism evidence="3 4">
    <name type="scientific">Capronia coronata CBS 617.96</name>
    <dbReference type="NCBI Taxonomy" id="1182541"/>
    <lineage>
        <taxon>Eukaryota</taxon>
        <taxon>Fungi</taxon>
        <taxon>Dikarya</taxon>
        <taxon>Ascomycota</taxon>
        <taxon>Pezizomycotina</taxon>
        <taxon>Eurotiomycetes</taxon>
        <taxon>Chaetothyriomycetidae</taxon>
        <taxon>Chaetothyriales</taxon>
        <taxon>Herpotrichiellaceae</taxon>
        <taxon>Capronia</taxon>
    </lineage>
</organism>
<comment type="caution">
    <text evidence="3">The sequence shown here is derived from an EMBL/GenBank/DDBJ whole genome shotgun (WGS) entry which is preliminary data.</text>
</comment>
<dbReference type="EMBL" id="AMWN01000011">
    <property type="protein sequence ID" value="EXJ78485.1"/>
    <property type="molecule type" value="Genomic_DNA"/>
</dbReference>
<reference evidence="3 4" key="1">
    <citation type="submission" date="2013-03" db="EMBL/GenBank/DDBJ databases">
        <title>The Genome Sequence of Capronia coronata CBS 617.96.</title>
        <authorList>
            <consortium name="The Broad Institute Genomics Platform"/>
            <person name="Cuomo C."/>
            <person name="de Hoog S."/>
            <person name="Gorbushina A."/>
            <person name="Walker B."/>
            <person name="Young S.K."/>
            <person name="Zeng Q."/>
            <person name="Gargeya S."/>
            <person name="Fitzgerald M."/>
            <person name="Haas B."/>
            <person name="Abouelleil A."/>
            <person name="Allen A.W."/>
            <person name="Alvarado L."/>
            <person name="Arachchi H.M."/>
            <person name="Berlin A.M."/>
            <person name="Chapman S.B."/>
            <person name="Gainer-Dewar J."/>
            <person name="Goldberg J."/>
            <person name="Griggs A."/>
            <person name="Gujja S."/>
            <person name="Hansen M."/>
            <person name="Howarth C."/>
            <person name="Imamovic A."/>
            <person name="Ireland A."/>
            <person name="Larimer J."/>
            <person name="McCowan C."/>
            <person name="Murphy C."/>
            <person name="Pearson M."/>
            <person name="Poon T.W."/>
            <person name="Priest M."/>
            <person name="Roberts A."/>
            <person name="Saif S."/>
            <person name="Shea T."/>
            <person name="Sisk P."/>
            <person name="Sykes S."/>
            <person name="Wortman J."/>
            <person name="Nusbaum C."/>
            <person name="Birren B."/>
        </authorList>
    </citation>
    <scope>NUCLEOTIDE SEQUENCE [LARGE SCALE GENOMIC DNA]</scope>
    <source>
        <strain evidence="3 4">CBS 617.96</strain>
    </source>
</reference>
<name>W9XMD3_9EURO</name>
<dbReference type="HOGENOM" id="CLU_745955_0_0_1"/>
<evidence type="ECO:0000256" key="1">
    <source>
        <dbReference type="SAM" id="Coils"/>
    </source>
</evidence>
<gene>
    <name evidence="3" type="ORF">A1O1_08885</name>
</gene>
<accession>W9XMD3</accession>
<feature type="compositionally biased region" description="Low complexity" evidence="2">
    <location>
        <begin position="193"/>
        <end position="207"/>
    </location>
</feature>
<keyword evidence="1" id="KW-0175">Coiled coil</keyword>
<feature type="compositionally biased region" description="Polar residues" evidence="2">
    <location>
        <begin position="253"/>
        <end position="263"/>
    </location>
</feature>
<sequence length="384" mass="42893">MKDLHHRKLPIGNDLKARELLSDIKKQIDEEVQNIREAFRRLEPLEDATSSPLSRFGAKLMWVILDEQDLKELLARLEPMKLSISFLQDTFSLNIQMAIWAELQASGHRIDHDRRHEIKQLKKRIKLLERECREAQRDYEALRAVKAASNNTTFHDRATQGQLIRALIERMEDFADEQVVASKAIITDSEEGTSASTATTVTSNNSSRHPPTPGANEIATPSVPEAISTSETLESFRLPRSRRPTPTPGSPAEVSTRSVHNAESLRSWSSVVAEVEAHEEVEAGPSTQLQTIRTSPAEYIGPRKTGLPYPVALHPQVVPGDTEEAGHEATPQSEYMFVIHDDGNLITEEWRRPRRTASTVGGSESIISRHSSASERSHQTGGRS</sequence>
<dbReference type="OrthoDB" id="10594784at2759"/>
<feature type="region of interest" description="Disordered" evidence="2">
    <location>
        <begin position="189"/>
        <end position="263"/>
    </location>
</feature>
<evidence type="ECO:0000256" key="2">
    <source>
        <dbReference type="SAM" id="MobiDB-lite"/>
    </source>
</evidence>
<keyword evidence="4" id="KW-1185">Reference proteome</keyword>
<dbReference type="Proteomes" id="UP000019484">
    <property type="component" value="Unassembled WGS sequence"/>
</dbReference>
<protein>
    <submittedName>
        <fullName evidence="3">Uncharacterized protein</fullName>
    </submittedName>
</protein>
<feature type="region of interest" description="Disordered" evidence="2">
    <location>
        <begin position="349"/>
        <end position="384"/>
    </location>
</feature>
<evidence type="ECO:0000313" key="3">
    <source>
        <dbReference type="EMBL" id="EXJ78485.1"/>
    </source>
</evidence>